<evidence type="ECO:0000256" key="4">
    <source>
        <dbReference type="ARBA" id="ARBA00020910"/>
    </source>
</evidence>
<dbReference type="PANTHER" id="PTHR33202:SF2">
    <property type="entry name" value="FERRIC UPTAKE REGULATION PROTEIN"/>
    <property type="match status" value="1"/>
</dbReference>
<feature type="binding site" evidence="12">
    <location>
        <position position="103"/>
    </location>
    <ligand>
        <name>Fe cation</name>
        <dbReference type="ChEBI" id="CHEBI:24875"/>
    </ligand>
</feature>
<evidence type="ECO:0000256" key="1">
    <source>
        <dbReference type="ARBA" id="ARBA00004496"/>
    </source>
</evidence>
<evidence type="ECO:0000256" key="12">
    <source>
        <dbReference type="PIRSR" id="PIRSR602481-2"/>
    </source>
</evidence>
<dbReference type="SUPFAM" id="SSF46785">
    <property type="entry name" value="Winged helix' DNA-binding domain"/>
    <property type="match status" value="1"/>
</dbReference>
<gene>
    <name evidence="13" type="primary">fur</name>
    <name evidence="14" type="ORF">DT23_06025</name>
</gene>
<evidence type="ECO:0000256" key="5">
    <source>
        <dbReference type="ARBA" id="ARBA00022490"/>
    </source>
</evidence>
<proteinExistence type="inferred from homology"/>
<dbReference type="FunFam" id="1.10.10.10:FF:000051">
    <property type="entry name" value="Fur family transcriptional regulator"/>
    <property type="match status" value="1"/>
</dbReference>
<accession>A0A074JD12</accession>
<dbReference type="GO" id="GO:0000976">
    <property type="term" value="F:transcription cis-regulatory region binding"/>
    <property type="evidence" value="ECO:0007669"/>
    <property type="project" value="TreeGrafter"/>
</dbReference>
<comment type="cofactor">
    <cofactor evidence="12">
        <name>Mn(2+)</name>
        <dbReference type="ChEBI" id="CHEBI:29035"/>
    </cofactor>
    <cofactor evidence="12">
        <name>Fe(2+)</name>
        <dbReference type="ChEBI" id="CHEBI:29033"/>
    </cofactor>
    <text evidence="12">Binds 1 Mn(2+) or Fe(2+) ion per subunit.</text>
</comment>
<dbReference type="GO" id="GO:0008270">
    <property type="term" value="F:zinc ion binding"/>
    <property type="evidence" value="ECO:0007669"/>
    <property type="project" value="TreeGrafter"/>
</dbReference>
<evidence type="ECO:0000256" key="10">
    <source>
        <dbReference type="ARBA" id="ARBA00023125"/>
    </source>
</evidence>
<dbReference type="InterPro" id="IPR036388">
    <property type="entry name" value="WH-like_DNA-bd_sf"/>
</dbReference>
<organism evidence="14 15">
    <name type="scientific">Thioclava indica</name>
    <dbReference type="NCBI Taxonomy" id="1353528"/>
    <lineage>
        <taxon>Bacteria</taxon>
        <taxon>Pseudomonadati</taxon>
        <taxon>Pseudomonadota</taxon>
        <taxon>Alphaproteobacteria</taxon>
        <taxon>Rhodobacterales</taxon>
        <taxon>Paracoccaceae</taxon>
        <taxon>Thioclava</taxon>
    </lineage>
</organism>
<dbReference type="Gene3D" id="1.10.10.10">
    <property type="entry name" value="Winged helix-like DNA-binding domain superfamily/Winged helix DNA-binding domain"/>
    <property type="match status" value="1"/>
</dbReference>
<keyword evidence="5 13" id="KW-0963">Cytoplasm</keyword>
<dbReference type="CDD" id="cd07153">
    <property type="entry name" value="Fur_like"/>
    <property type="match status" value="1"/>
</dbReference>
<keyword evidence="7 12" id="KW-0479">Metal-binding</keyword>
<comment type="subunit">
    <text evidence="3 13">Homodimer.</text>
</comment>
<evidence type="ECO:0000313" key="14">
    <source>
        <dbReference type="EMBL" id="KEO55526.1"/>
    </source>
</evidence>
<dbReference type="Gene3D" id="3.30.1490.190">
    <property type="match status" value="1"/>
</dbReference>
<dbReference type="GO" id="GO:0005829">
    <property type="term" value="C:cytosol"/>
    <property type="evidence" value="ECO:0007669"/>
    <property type="project" value="TreeGrafter"/>
</dbReference>
<comment type="subcellular location">
    <subcellularLocation>
        <location evidence="1 13">Cytoplasm</location>
    </subcellularLocation>
</comment>
<dbReference type="GO" id="GO:0045892">
    <property type="term" value="P:negative regulation of DNA-templated transcription"/>
    <property type="evidence" value="ECO:0007669"/>
    <property type="project" value="TreeGrafter"/>
</dbReference>
<dbReference type="PANTHER" id="PTHR33202">
    <property type="entry name" value="ZINC UPTAKE REGULATION PROTEIN"/>
    <property type="match status" value="1"/>
</dbReference>
<dbReference type="GO" id="GO:0003700">
    <property type="term" value="F:DNA-binding transcription factor activity"/>
    <property type="evidence" value="ECO:0007669"/>
    <property type="project" value="UniProtKB-UniRule"/>
</dbReference>
<keyword evidence="9 13" id="KW-0805">Transcription regulation</keyword>
<dbReference type="InterPro" id="IPR043135">
    <property type="entry name" value="Fur_C"/>
</dbReference>
<evidence type="ECO:0000256" key="9">
    <source>
        <dbReference type="ARBA" id="ARBA00023015"/>
    </source>
</evidence>
<comment type="similarity">
    <text evidence="2 13">Belongs to the Fur family.</text>
</comment>
<name>A0A074JD12_9RHOB</name>
<keyword evidence="10 13" id="KW-0238">DNA-binding</keyword>
<dbReference type="InterPro" id="IPR002481">
    <property type="entry name" value="FUR"/>
</dbReference>
<evidence type="ECO:0000256" key="13">
    <source>
        <dbReference type="RuleBase" id="RU364037"/>
    </source>
</evidence>
<dbReference type="Proteomes" id="UP000027471">
    <property type="component" value="Unassembled WGS sequence"/>
</dbReference>
<comment type="caution">
    <text evidence="14">The sequence shown here is derived from an EMBL/GenBank/DDBJ whole genome shotgun (WGS) entry which is preliminary data.</text>
</comment>
<keyword evidence="12 13" id="KW-0408">Iron</keyword>
<feature type="binding site" evidence="12">
    <location>
        <position position="105"/>
    </location>
    <ligand>
        <name>Fe cation</name>
        <dbReference type="ChEBI" id="CHEBI:24875"/>
    </ligand>
</feature>
<feature type="binding site" evidence="12">
    <location>
        <position position="141"/>
    </location>
    <ligand>
        <name>Fe cation</name>
        <dbReference type="ChEBI" id="CHEBI:24875"/>
    </ligand>
</feature>
<feature type="binding site" evidence="12">
    <location>
        <position position="124"/>
    </location>
    <ligand>
        <name>Fe cation</name>
        <dbReference type="ChEBI" id="CHEBI:24875"/>
    </ligand>
</feature>
<evidence type="ECO:0000256" key="3">
    <source>
        <dbReference type="ARBA" id="ARBA00011738"/>
    </source>
</evidence>
<sequence length="153" mass="17336">MRAPHGQNRRMNDTREHIEKLTDALRRAGIRVTRQRAAILEVLADAQDHPDAPELHSRANAIAPGISLSTVYRTLSTLETQGVIQRHQFDGASARFEPAETDHHDHMIDVETGKVIEFCNDRIEKLQAEIAAELGYEIVHHRMELYVRKTGQG</sequence>
<evidence type="ECO:0000256" key="2">
    <source>
        <dbReference type="ARBA" id="ARBA00007957"/>
    </source>
</evidence>
<dbReference type="Pfam" id="PF01475">
    <property type="entry name" value="FUR"/>
    <property type="match status" value="1"/>
</dbReference>
<keyword evidence="6 13" id="KW-0678">Repressor</keyword>
<evidence type="ECO:0000256" key="7">
    <source>
        <dbReference type="ARBA" id="ARBA00022723"/>
    </source>
</evidence>
<evidence type="ECO:0000256" key="8">
    <source>
        <dbReference type="ARBA" id="ARBA00022833"/>
    </source>
</evidence>
<protein>
    <recommendedName>
        <fullName evidence="4 13">Ferric uptake regulation protein</fullName>
    </recommendedName>
</protein>
<evidence type="ECO:0000256" key="11">
    <source>
        <dbReference type="ARBA" id="ARBA00023163"/>
    </source>
</evidence>
<evidence type="ECO:0000256" key="6">
    <source>
        <dbReference type="ARBA" id="ARBA00022491"/>
    </source>
</evidence>
<dbReference type="InterPro" id="IPR036390">
    <property type="entry name" value="WH_DNA-bd_sf"/>
</dbReference>
<dbReference type="eggNOG" id="COG0735">
    <property type="taxonomic scope" value="Bacteria"/>
</dbReference>
<keyword evidence="8 13" id="KW-0862">Zinc</keyword>
<reference evidence="14 15" key="1">
    <citation type="journal article" date="2015" name="Antonie Van Leeuwenhoek">
        <title>Thioclava indica sp. nov., isolated from surface seawater of the Indian Ocean.</title>
        <authorList>
            <person name="Liu Y."/>
            <person name="Lai Q."/>
            <person name="Du J."/>
            <person name="Xu H."/>
            <person name="Jiang L."/>
            <person name="Shao Z."/>
        </authorList>
    </citation>
    <scope>NUCLEOTIDE SEQUENCE [LARGE SCALE GENOMIC DNA]</scope>
    <source>
        <strain evidence="14 15">DT23-4</strain>
    </source>
</reference>
<evidence type="ECO:0000313" key="15">
    <source>
        <dbReference type="Proteomes" id="UP000027471"/>
    </source>
</evidence>
<keyword evidence="11 13" id="KW-0804">Transcription</keyword>
<dbReference type="EMBL" id="AUNB01000051">
    <property type="protein sequence ID" value="KEO55526.1"/>
    <property type="molecule type" value="Genomic_DNA"/>
</dbReference>
<dbReference type="GO" id="GO:1900376">
    <property type="term" value="P:regulation of secondary metabolite biosynthetic process"/>
    <property type="evidence" value="ECO:0007669"/>
    <property type="project" value="TreeGrafter"/>
</dbReference>
<dbReference type="STRING" id="1353528.DT23_06025"/>
<keyword evidence="15" id="KW-1185">Reference proteome</keyword>
<dbReference type="AlphaFoldDB" id="A0A074JD12"/>